<proteinExistence type="predicted"/>
<sequence length="118" mass="13123">MLLTVAMVGLAGCGSPQERARVSADELAARAHNDIDPRSNQAVPAELVARRAIEHHLEVVQVEGVDTAATEGVSLTIRLVAYGADSDFWPTDFTEYTFCYVLWFHRHEERKPDRVTCP</sequence>
<organism evidence="1 2">
    <name type="scientific">Rhizocola hellebori</name>
    <dbReference type="NCBI Taxonomy" id="1392758"/>
    <lineage>
        <taxon>Bacteria</taxon>
        <taxon>Bacillati</taxon>
        <taxon>Actinomycetota</taxon>
        <taxon>Actinomycetes</taxon>
        <taxon>Micromonosporales</taxon>
        <taxon>Micromonosporaceae</taxon>
        <taxon>Rhizocola</taxon>
    </lineage>
</organism>
<protein>
    <submittedName>
        <fullName evidence="1">Uncharacterized protein</fullName>
    </submittedName>
</protein>
<dbReference type="AlphaFoldDB" id="A0A8J3QDS8"/>
<name>A0A8J3QDS8_9ACTN</name>
<keyword evidence="2" id="KW-1185">Reference proteome</keyword>
<dbReference type="EMBL" id="BONY01000040">
    <property type="protein sequence ID" value="GIH07775.1"/>
    <property type="molecule type" value="Genomic_DNA"/>
</dbReference>
<evidence type="ECO:0000313" key="2">
    <source>
        <dbReference type="Proteomes" id="UP000612899"/>
    </source>
</evidence>
<gene>
    <name evidence="1" type="ORF">Rhe02_58420</name>
</gene>
<comment type="caution">
    <text evidence="1">The sequence shown here is derived from an EMBL/GenBank/DDBJ whole genome shotgun (WGS) entry which is preliminary data.</text>
</comment>
<reference evidence="1" key="1">
    <citation type="submission" date="2021-01" db="EMBL/GenBank/DDBJ databases">
        <title>Whole genome shotgun sequence of Rhizocola hellebori NBRC 109834.</title>
        <authorList>
            <person name="Komaki H."/>
            <person name="Tamura T."/>
        </authorList>
    </citation>
    <scope>NUCLEOTIDE SEQUENCE</scope>
    <source>
        <strain evidence="1">NBRC 109834</strain>
    </source>
</reference>
<evidence type="ECO:0000313" key="1">
    <source>
        <dbReference type="EMBL" id="GIH07775.1"/>
    </source>
</evidence>
<dbReference type="Proteomes" id="UP000612899">
    <property type="component" value="Unassembled WGS sequence"/>
</dbReference>
<accession>A0A8J3QDS8</accession>